<evidence type="ECO:0000313" key="5">
    <source>
        <dbReference type="Proteomes" id="UP000004913"/>
    </source>
</evidence>
<sequence length="191" mass="21753">MKLLFLNSIFKAILYSPIIFTYCWKRKNHFIEKDLDAAEKLCKWHRRDSRFLSYLNFICFLPEYRAVYLYRLGRMGNILSIIYSNKLLLFIHTSNIGGGLFIQHGHSTRIEAESIGENCQIWHNVTIGKKFSGGMRPRIGNNVKICTGACVLGDIHIRDNVTVGANAVVLSHIPDNCIAVGIPARIINNKE</sequence>
<dbReference type="InterPro" id="IPR045304">
    <property type="entry name" value="LbH_SAT"/>
</dbReference>
<keyword evidence="3" id="KW-0012">Acyltransferase</keyword>
<organism evidence="4 5">
    <name type="scientific">Dysgonomonas gadei ATCC BAA-286</name>
    <dbReference type="NCBI Taxonomy" id="742766"/>
    <lineage>
        <taxon>Bacteria</taxon>
        <taxon>Pseudomonadati</taxon>
        <taxon>Bacteroidota</taxon>
        <taxon>Bacteroidia</taxon>
        <taxon>Bacteroidales</taxon>
        <taxon>Dysgonomonadaceae</taxon>
        <taxon>Dysgonomonas</taxon>
    </lineage>
</organism>
<comment type="similarity">
    <text evidence="1">Belongs to the transferase hexapeptide repeat family.</text>
</comment>
<dbReference type="CDD" id="cd03354">
    <property type="entry name" value="LbH_SAT"/>
    <property type="match status" value="1"/>
</dbReference>
<dbReference type="Pfam" id="PF00132">
    <property type="entry name" value="Hexapep"/>
    <property type="match status" value="1"/>
</dbReference>
<dbReference type="AlphaFoldDB" id="F5IU15"/>
<dbReference type="PANTHER" id="PTHR42811">
    <property type="entry name" value="SERINE ACETYLTRANSFERASE"/>
    <property type="match status" value="1"/>
</dbReference>
<dbReference type="InterPro" id="IPR011004">
    <property type="entry name" value="Trimer_LpxA-like_sf"/>
</dbReference>
<comment type="caution">
    <text evidence="4">The sequence shown here is derived from an EMBL/GenBank/DDBJ whole genome shotgun (WGS) entry which is preliminary data.</text>
</comment>
<gene>
    <name evidence="4" type="ORF">HMPREF9455_00582</name>
</gene>
<reference evidence="4 5" key="1">
    <citation type="submission" date="2011-04" db="EMBL/GenBank/DDBJ databases">
        <title>The Genome Sequence of Dysgonomonas gadei ATCC BAA-286.</title>
        <authorList>
            <consortium name="The Broad Institute Genome Sequencing Platform"/>
            <person name="Earl A."/>
            <person name="Ward D."/>
            <person name="Feldgarden M."/>
            <person name="Gevers D."/>
            <person name="Pudlo N."/>
            <person name="Martens E."/>
            <person name="Allen-Vercoe E."/>
            <person name="Young S.K."/>
            <person name="Zeng Q."/>
            <person name="Gargeya S."/>
            <person name="Fitzgerald M."/>
            <person name="Haas B."/>
            <person name="Abouelleil A."/>
            <person name="Alvarado L."/>
            <person name="Arachchi H.M."/>
            <person name="Berlin A."/>
            <person name="Brown A."/>
            <person name="Chapman S.B."/>
            <person name="Chen Z."/>
            <person name="Dunbar C."/>
            <person name="Freedman E."/>
            <person name="Gearin G."/>
            <person name="Gellesch M."/>
            <person name="Goldberg J."/>
            <person name="Griggs A."/>
            <person name="Gujja S."/>
            <person name="Heiman D."/>
            <person name="Howarth C."/>
            <person name="Larson L."/>
            <person name="Lui A."/>
            <person name="MacDonald P.J.P."/>
            <person name="Mehta T."/>
            <person name="Montmayeur A."/>
            <person name="Murphy C."/>
            <person name="Neiman D."/>
            <person name="Pearson M."/>
            <person name="Priest M."/>
            <person name="Roberts A."/>
            <person name="Saif S."/>
            <person name="Shea T."/>
            <person name="Shenoy N."/>
            <person name="Sisk P."/>
            <person name="Stolte C."/>
            <person name="Sykes S."/>
            <person name="Yandava C."/>
            <person name="Wortman J."/>
            <person name="Nusbaum C."/>
            <person name="Birren B."/>
        </authorList>
    </citation>
    <scope>NUCLEOTIDE SEQUENCE [LARGE SCALE GENOMIC DNA]</scope>
    <source>
        <strain evidence="4 5">ATCC BAA-286</strain>
    </source>
</reference>
<evidence type="ECO:0000313" key="4">
    <source>
        <dbReference type="EMBL" id="EGJ99148.1"/>
    </source>
</evidence>
<evidence type="ECO:0000256" key="3">
    <source>
        <dbReference type="ARBA" id="ARBA00023315"/>
    </source>
</evidence>
<evidence type="ECO:0000256" key="1">
    <source>
        <dbReference type="ARBA" id="ARBA00007274"/>
    </source>
</evidence>
<dbReference type="Proteomes" id="UP000004913">
    <property type="component" value="Unassembled WGS sequence"/>
</dbReference>
<dbReference type="EMBL" id="ADLV01000008">
    <property type="protein sequence ID" value="EGJ99148.1"/>
    <property type="molecule type" value="Genomic_DNA"/>
</dbReference>
<dbReference type="Gene3D" id="2.160.10.10">
    <property type="entry name" value="Hexapeptide repeat proteins"/>
    <property type="match status" value="1"/>
</dbReference>
<dbReference type="eggNOG" id="COG1045">
    <property type="taxonomic scope" value="Bacteria"/>
</dbReference>
<evidence type="ECO:0008006" key="6">
    <source>
        <dbReference type="Google" id="ProtNLM"/>
    </source>
</evidence>
<keyword evidence="5" id="KW-1185">Reference proteome</keyword>
<dbReference type="HOGENOM" id="CLU_051638_10_2_10"/>
<accession>F5IU15</accession>
<evidence type="ECO:0000256" key="2">
    <source>
        <dbReference type="ARBA" id="ARBA00022679"/>
    </source>
</evidence>
<name>F5IU15_9BACT</name>
<protein>
    <recommendedName>
        <fullName evidence="6">Serine acetyltransferase</fullName>
    </recommendedName>
</protein>
<keyword evidence="2" id="KW-0808">Transferase</keyword>
<dbReference type="InterPro" id="IPR001451">
    <property type="entry name" value="Hexapep"/>
</dbReference>
<dbReference type="SUPFAM" id="SSF51161">
    <property type="entry name" value="Trimeric LpxA-like enzymes"/>
    <property type="match status" value="1"/>
</dbReference>
<proteinExistence type="inferred from homology"/>
<dbReference type="STRING" id="742766.HMPREF9455_00582"/>
<dbReference type="RefSeq" id="WP_006798089.1">
    <property type="nucleotide sequence ID" value="NZ_GL891979.1"/>
</dbReference>
<dbReference type="GO" id="GO:0016746">
    <property type="term" value="F:acyltransferase activity"/>
    <property type="evidence" value="ECO:0007669"/>
    <property type="project" value="UniProtKB-KW"/>
</dbReference>